<name>A0A066YLM1_9ACTN</name>
<feature type="region of interest" description="Disordered" evidence="1">
    <location>
        <begin position="1"/>
        <end position="27"/>
    </location>
</feature>
<evidence type="ECO:0000313" key="3">
    <source>
        <dbReference type="Proteomes" id="UP000027178"/>
    </source>
</evidence>
<sequence>MTGSQERTGSTLTRRPGPCPPPAPGRTERVAFVAPAACAFFVLPSAWSLTSVPRRPVPAAQPDGPSAAGRRRPPRTAHPARRGRPPRPDRAHRADPAEAVRGGPGTALRNNGRMPDTTPHPADPTEQPGEVARLIASAWQRLRDEAAGLDHPWAPTHRQLVEAAHAEPVLRVLFPFTSHWALRFSTTTGPAMAAVGPVLAAGGDGTFGVGTGLGAPDLGSYPTAREAVARAVRELPPVLGPVTLGGPLRPLGGGE</sequence>
<feature type="compositionally biased region" description="Basic residues" evidence="1">
    <location>
        <begin position="69"/>
        <end position="85"/>
    </location>
</feature>
<dbReference type="HOGENOM" id="CLU_1088944_0_0_11"/>
<dbReference type="EMBL" id="JNBY01000160">
    <property type="protein sequence ID" value="KDN80809.1"/>
    <property type="molecule type" value="Genomic_DNA"/>
</dbReference>
<feature type="compositionally biased region" description="Basic and acidic residues" evidence="1">
    <location>
        <begin position="86"/>
        <end position="98"/>
    </location>
</feature>
<organism evidence="2 3">
    <name type="scientific">Kitasatospora cheerisanensis KCTC 2395</name>
    <dbReference type="NCBI Taxonomy" id="1348663"/>
    <lineage>
        <taxon>Bacteria</taxon>
        <taxon>Bacillati</taxon>
        <taxon>Actinomycetota</taxon>
        <taxon>Actinomycetes</taxon>
        <taxon>Kitasatosporales</taxon>
        <taxon>Streptomycetaceae</taxon>
        <taxon>Kitasatospora</taxon>
    </lineage>
</organism>
<dbReference type="Proteomes" id="UP000027178">
    <property type="component" value="Unassembled WGS sequence"/>
</dbReference>
<evidence type="ECO:0000313" key="2">
    <source>
        <dbReference type="EMBL" id="KDN80809.1"/>
    </source>
</evidence>
<feature type="region of interest" description="Disordered" evidence="1">
    <location>
        <begin position="49"/>
        <end position="129"/>
    </location>
</feature>
<proteinExistence type="predicted"/>
<gene>
    <name evidence="2" type="ORF">KCH_74440</name>
</gene>
<evidence type="ECO:0000256" key="1">
    <source>
        <dbReference type="SAM" id="MobiDB-lite"/>
    </source>
</evidence>
<dbReference type="eggNOG" id="ENOG502ZQEN">
    <property type="taxonomic scope" value="Bacteria"/>
</dbReference>
<feature type="compositionally biased region" description="Polar residues" evidence="1">
    <location>
        <begin position="1"/>
        <end position="13"/>
    </location>
</feature>
<dbReference type="InterPro" id="IPR045682">
    <property type="entry name" value="DUF6193"/>
</dbReference>
<dbReference type="PATRIC" id="fig|1348663.4.peg.7192"/>
<reference evidence="2 3" key="1">
    <citation type="submission" date="2014-05" db="EMBL/GenBank/DDBJ databases">
        <title>Draft Genome Sequence of Kitasatospora cheerisanensis KCTC 2395.</title>
        <authorList>
            <person name="Nam D.H."/>
        </authorList>
    </citation>
    <scope>NUCLEOTIDE SEQUENCE [LARGE SCALE GENOMIC DNA]</scope>
    <source>
        <strain evidence="2 3">KCTC 2395</strain>
    </source>
</reference>
<accession>A0A066YLM1</accession>
<keyword evidence="3" id="KW-1185">Reference proteome</keyword>
<protein>
    <submittedName>
        <fullName evidence="2">Uncharacterized protein</fullName>
    </submittedName>
</protein>
<dbReference type="Pfam" id="PF19692">
    <property type="entry name" value="DUF6193"/>
    <property type="match status" value="1"/>
</dbReference>
<dbReference type="AlphaFoldDB" id="A0A066YLM1"/>
<comment type="caution">
    <text evidence="2">The sequence shown here is derived from an EMBL/GenBank/DDBJ whole genome shotgun (WGS) entry which is preliminary data.</text>
</comment>